<name>A5D1K3_PELTS</name>
<evidence type="ECO:0000313" key="5">
    <source>
        <dbReference type="EMBL" id="BAF59875.1"/>
    </source>
</evidence>
<dbReference type="PANTHER" id="PTHR34535">
    <property type="entry name" value="HYDROGENASE MATURATION FACTOR HYPA"/>
    <property type="match status" value="1"/>
</dbReference>
<dbReference type="STRING" id="370438.PTH_1694"/>
<evidence type="ECO:0000256" key="4">
    <source>
        <dbReference type="HAMAP-Rule" id="MF_00213"/>
    </source>
</evidence>
<dbReference type="Gene3D" id="3.30.2320.80">
    <property type="match status" value="1"/>
</dbReference>
<feature type="binding site" evidence="4">
    <location>
        <position position="75"/>
    </location>
    <ligand>
        <name>Zn(2+)</name>
        <dbReference type="ChEBI" id="CHEBI:29105"/>
    </ligand>
</feature>
<accession>A5D1K3</accession>
<dbReference type="GO" id="GO:0008270">
    <property type="term" value="F:zinc ion binding"/>
    <property type="evidence" value="ECO:0007669"/>
    <property type="project" value="UniProtKB-UniRule"/>
</dbReference>
<evidence type="ECO:0000256" key="2">
    <source>
        <dbReference type="ARBA" id="ARBA00022723"/>
    </source>
</evidence>
<dbReference type="Proteomes" id="UP000006556">
    <property type="component" value="Chromosome"/>
</dbReference>
<gene>
    <name evidence="5" type="primary">HybF</name>
    <name evidence="4" type="synonym">hypA</name>
    <name evidence="5" type="ordered locus">PTH_1694</name>
</gene>
<dbReference type="KEGG" id="pth:PTH_1694"/>
<feature type="binding site" evidence="4">
    <location>
        <position position="112"/>
    </location>
    <ligand>
        <name>Zn(2+)</name>
        <dbReference type="ChEBI" id="CHEBI:29105"/>
    </ligand>
</feature>
<evidence type="ECO:0000256" key="3">
    <source>
        <dbReference type="ARBA" id="ARBA00022833"/>
    </source>
</evidence>
<keyword evidence="2 4" id="KW-0479">Metal-binding</keyword>
<feature type="binding site" evidence="4">
    <location>
        <position position="2"/>
    </location>
    <ligand>
        <name>Ni(2+)</name>
        <dbReference type="ChEBI" id="CHEBI:49786"/>
    </ligand>
</feature>
<feature type="binding site" evidence="4">
    <location>
        <position position="115"/>
    </location>
    <ligand>
        <name>Zn(2+)</name>
        <dbReference type="ChEBI" id="CHEBI:29105"/>
    </ligand>
</feature>
<dbReference type="HAMAP" id="MF_00213">
    <property type="entry name" value="HypA_HybF"/>
    <property type="match status" value="1"/>
</dbReference>
<dbReference type="PIRSF" id="PIRSF004761">
    <property type="entry name" value="Hydrgn_mat_HypA"/>
    <property type="match status" value="1"/>
</dbReference>
<evidence type="ECO:0000256" key="1">
    <source>
        <dbReference type="ARBA" id="ARBA00022596"/>
    </source>
</evidence>
<dbReference type="GO" id="GO:0051604">
    <property type="term" value="P:protein maturation"/>
    <property type="evidence" value="ECO:0007669"/>
    <property type="project" value="InterPro"/>
</dbReference>
<proteinExistence type="inferred from homology"/>
<dbReference type="AlphaFoldDB" id="A5D1K3"/>
<reference evidence="6" key="1">
    <citation type="journal article" date="2008" name="Genome Res.">
        <title>The genome of Pelotomaculum thermopropionicum reveals niche-associated evolution in anaerobic microbiota.</title>
        <authorList>
            <person name="Kosaka T."/>
            <person name="Kato S."/>
            <person name="Shimoyama T."/>
            <person name="Ishii S."/>
            <person name="Abe T."/>
            <person name="Watanabe K."/>
        </authorList>
    </citation>
    <scope>NUCLEOTIDE SEQUENCE [LARGE SCALE GENOMIC DNA]</scope>
    <source>
        <strain evidence="6">DSM 13744 / JCM 10971 / SI</strain>
    </source>
</reference>
<dbReference type="GO" id="GO:0016151">
    <property type="term" value="F:nickel cation binding"/>
    <property type="evidence" value="ECO:0007669"/>
    <property type="project" value="UniProtKB-UniRule"/>
</dbReference>
<dbReference type="Pfam" id="PF01155">
    <property type="entry name" value="HypA"/>
    <property type="match status" value="1"/>
</dbReference>
<keyword evidence="3 4" id="KW-0862">Zinc</keyword>
<dbReference type="NCBIfam" id="NF003008">
    <property type="entry name" value="PRK03824.1"/>
    <property type="match status" value="1"/>
</dbReference>
<dbReference type="EMBL" id="AP009389">
    <property type="protein sequence ID" value="BAF59875.1"/>
    <property type="molecule type" value="Genomic_DNA"/>
</dbReference>
<comment type="function">
    <text evidence="4">Involved in the maturation of [NiFe] hydrogenases. Required for nickel insertion into the metal center of the hydrogenase.</text>
</comment>
<keyword evidence="6" id="KW-1185">Reference proteome</keyword>
<sequence length="137" mass="15774">MHEWALAEAVVEAVIKEAEKESLKEILKVKLMVGELQQVDLDVFTFSLEKLTESYNSILSMDKFIIEIEKSLLKCRVCENCWSYGQSLKELADEQTEAIHFVPEVAHVYMRCPQCGSPDFEIVKGRGLWIEYIEGEK</sequence>
<dbReference type="eggNOG" id="COG0375">
    <property type="taxonomic scope" value="Bacteria"/>
</dbReference>
<dbReference type="HOGENOM" id="CLU_126929_2_0_9"/>
<comment type="similarity">
    <text evidence="4">Belongs to the HypA/HybF family.</text>
</comment>
<evidence type="ECO:0000313" key="6">
    <source>
        <dbReference type="Proteomes" id="UP000006556"/>
    </source>
</evidence>
<protein>
    <recommendedName>
        <fullName evidence="4">Hydrogenase maturation factor HypA</fullName>
    </recommendedName>
</protein>
<keyword evidence="1 4" id="KW-0533">Nickel</keyword>
<feature type="binding site" evidence="4">
    <location>
        <position position="78"/>
    </location>
    <ligand>
        <name>Zn(2+)</name>
        <dbReference type="ChEBI" id="CHEBI:29105"/>
    </ligand>
</feature>
<dbReference type="InterPro" id="IPR000688">
    <property type="entry name" value="HypA/HybF"/>
</dbReference>
<organism evidence="5 6">
    <name type="scientific">Pelotomaculum thermopropionicum (strain DSM 13744 / JCM 10971 / SI)</name>
    <dbReference type="NCBI Taxonomy" id="370438"/>
    <lineage>
        <taxon>Bacteria</taxon>
        <taxon>Bacillati</taxon>
        <taxon>Bacillota</taxon>
        <taxon>Clostridia</taxon>
        <taxon>Eubacteriales</taxon>
        <taxon>Desulfotomaculaceae</taxon>
        <taxon>Pelotomaculum</taxon>
    </lineage>
</organism>
<dbReference type="PANTHER" id="PTHR34535:SF3">
    <property type="entry name" value="HYDROGENASE MATURATION FACTOR HYPA"/>
    <property type="match status" value="1"/>
</dbReference>